<keyword evidence="9" id="KW-0969">Cilium</keyword>
<sequence length="115" mass="13435">MDAVEVIYDKTLALQKSISEYQKEARDETIEQIQSLLAERGEWMKKLPVSYSAEQKALGKKIVELNQVINPGLRSIRDDIRNDLIMLKRKRKTSHRYRNPYQGPPVDGMFLDKKE</sequence>
<accession>A0ABW5PLD3</accession>
<organism evidence="9 10">
    <name type="scientific">Terrilactibacillus laevilacticus</name>
    <dbReference type="NCBI Taxonomy" id="1380157"/>
    <lineage>
        <taxon>Bacteria</taxon>
        <taxon>Bacillati</taxon>
        <taxon>Bacillota</taxon>
        <taxon>Bacilli</taxon>
        <taxon>Bacillales</taxon>
        <taxon>Bacillaceae</taxon>
        <taxon>Terrilactibacillus</taxon>
    </lineage>
</organism>
<keyword evidence="9" id="KW-0282">Flagellum</keyword>
<reference evidence="10" key="1">
    <citation type="journal article" date="2019" name="Int. J. Syst. Evol. Microbiol.">
        <title>The Global Catalogue of Microorganisms (GCM) 10K type strain sequencing project: providing services to taxonomists for standard genome sequencing and annotation.</title>
        <authorList>
            <consortium name="The Broad Institute Genomics Platform"/>
            <consortium name="The Broad Institute Genome Sequencing Center for Infectious Disease"/>
            <person name="Wu L."/>
            <person name="Ma J."/>
        </authorList>
    </citation>
    <scope>NUCLEOTIDE SEQUENCE [LARGE SCALE GENOMIC DNA]</scope>
    <source>
        <strain evidence="10">TISTR 2241</strain>
    </source>
</reference>
<dbReference type="EMBL" id="JBHUMR010000001">
    <property type="protein sequence ID" value="MFD2615846.1"/>
    <property type="molecule type" value="Genomic_DNA"/>
</dbReference>
<protein>
    <recommendedName>
        <fullName evidence="7">Flagellar protein FliT</fullName>
    </recommendedName>
</protein>
<keyword evidence="4" id="KW-0143">Chaperone</keyword>
<evidence type="ECO:0000256" key="2">
    <source>
        <dbReference type="ARBA" id="ARBA00022490"/>
    </source>
</evidence>
<feature type="region of interest" description="Disordered" evidence="8">
    <location>
        <begin position="94"/>
        <end position="115"/>
    </location>
</feature>
<evidence type="ECO:0000256" key="5">
    <source>
        <dbReference type="ARBA" id="ARBA00093765"/>
    </source>
</evidence>
<keyword evidence="3" id="KW-1005">Bacterial flagellum biogenesis</keyword>
<proteinExistence type="inferred from homology"/>
<keyword evidence="10" id="KW-1185">Reference proteome</keyword>
<dbReference type="RefSeq" id="WP_141191084.1">
    <property type="nucleotide sequence ID" value="NZ_JBHUMR010000001.1"/>
</dbReference>
<comment type="caution">
    <text evidence="9">The sequence shown here is derived from an EMBL/GenBank/DDBJ whole genome shotgun (WGS) entry which is preliminary data.</text>
</comment>
<dbReference type="Pfam" id="PF05400">
    <property type="entry name" value="FliT"/>
    <property type="match status" value="1"/>
</dbReference>
<evidence type="ECO:0000256" key="6">
    <source>
        <dbReference type="ARBA" id="ARBA00093785"/>
    </source>
</evidence>
<comment type="function">
    <text evidence="5">May act as an export chaperone for the filament capping protein FliD.</text>
</comment>
<comment type="subcellular location">
    <subcellularLocation>
        <location evidence="1">Cytoplasm</location>
        <location evidence="1">Cytosol</location>
    </subcellularLocation>
</comment>
<comment type="similarity">
    <text evidence="6">Belongs to the bacillales FliT family.</text>
</comment>
<evidence type="ECO:0000256" key="1">
    <source>
        <dbReference type="ARBA" id="ARBA00004514"/>
    </source>
</evidence>
<keyword evidence="9" id="KW-0966">Cell projection</keyword>
<evidence type="ECO:0000256" key="8">
    <source>
        <dbReference type="SAM" id="MobiDB-lite"/>
    </source>
</evidence>
<evidence type="ECO:0000256" key="7">
    <source>
        <dbReference type="ARBA" id="ARBA00093797"/>
    </source>
</evidence>
<evidence type="ECO:0000256" key="3">
    <source>
        <dbReference type="ARBA" id="ARBA00022795"/>
    </source>
</evidence>
<dbReference type="Proteomes" id="UP001597458">
    <property type="component" value="Unassembled WGS sequence"/>
</dbReference>
<dbReference type="InterPro" id="IPR008622">
    <property type="entry name" value="FliT"/>
</dbReference>
<evidence type="ECO:0000256" key="4">
    <source>
        <dbReference type="ARBA" id="ARBA00023186"/>
    </source>
</evidence>
<gene>
    <name evidence="9" type="ORF">ACFSTF_00620</name>
</gene>
<evidence type="ECO:0000313" key="10">
    <source>
        <dbReference type="Proteomes" id="UP001597458"/>
    </source>
</evidence>
<keyword evidence="2" id="KW-0963">Cytoplasm</keyword>
<evidence type="ECO:0000313" key="9">
    <source>
        <dbReference type="EMBL" id="MFD2615846.1"/>
    </source>
</evidence>
<name>A0ABW5PLD3_9BACI</name>